<dbReference type="Gene3D" id="1.10.1660.10">
    <property type="match status" value="1"/>
</dbReference>
<dbReference type="SUPFAM" id="SSF46955">
    <property type="entry name" value="Putative DNA-binding domain"/>
    <property type="match status" value="1"/>
</dbReference>
<accession>A0A120DIT9</accession>
<evidence type="ECO:0000313" key="3">
    <source>
        <dbReference type="EMBL" id="KWU04596.1"/>
    </source>
</evidence>
<dbReference type="AlphaFoldDB" id="A0A120DIT9"/>
<dbReference type="Pfam" id="PF13411">
    <property type="entry name" value="MerR_1"/>
    <property type="match status" value="1"/>
</dbReference>
<dbReference type="EMBL" id="MKXG01000012">
    <property type="protein sequence ID" value="PJZ17566.1"/>
    <property type="molecule type" value="Genomic_DNA"/>
</dbReference>
<evidence type="ECO:0000259" key="2">
    <source>
        <dbReference type="PROSITE" id="PS50937"/>
    </source>
</evidence>
<dbReference type="GO" id="GO:0003677">
    <property type="term" value="F:DNA binding"/>
    <property type="evidence" value="ECO:0007669"/>
    <property type="project" value="UniProtKB-KW"/>
</dbReference>
<dbReference type="EMBL" id="JASOGN010000001">
    <property type="protein sequence ID" value="MDK6501671.1"/>
    <property type="molecule type" value="Genomic_DNA"/>
</dbReference>
<protein>
    <submittedName>
        <fullName evidence="3 4">Transcriptional regulator</fullName>
    </submittedName>
</protein>
<organism evidence="3 6">
    <name type="scientific">Lactobacillus crispatus</name>
    <dbReference type="NCBI Taxonomy" id="47770"/>
    <lineage>
        <taxon>Bacteria</taxon>
        <taxon>Bacillati</taxon>
        <taxon>Bacillota</taxon>
        <taxon>Bacilli</taxon>
        <taxon>Lactobacillales</taxon>
        <taxon>Lactobacillaceae</taxon>
        <taxon>Lactobacillus</taxon>
    </lineage>
</organism>
<evidence type="ECO:0000313" key="5">
    <source>
        <dbReference type="EMBL" id="PJZ17566.1"/>
    </source>
</evidence>
<dbReference type="PANTHER" id="PTHR30204">
    <property type="entry name" value="REDOX-CYCLING DRUG-SENSING TRANSCRIPTIONAL ACTIVATOR SOXR"/>
    <property type="match status" value="1"/>
</dbReference>
<reference evidence="5 7" key="2">
    <citation type="submission" date="2016-10" db="EMBL/GenBank/DDBJ databases">
        <title>WGS of isloates from the oral cavity of healthy individuals.</title>
        <authorList>
            <person name="Sharma S."/>
            <person name="Pal V.K."/>
            <person name="Patil P.B."/>
            <person name="Korpole S."/>
            <person name="Grover V."/>
        </authorList>
    </citation>
    <scope>NUCLEOTIDE SEQUENCE [LARGE SCALE GENOMIC DNA]</scope>
    <source>
        <strain evidence="5 7">DISK12</strain>
    </source>
</reference>
<dbReference type="CDD" id="cd01105">
    <property type="entry name" value="HTH_GlnR-like"/>
    <property type="match status" value="1"/>
</dbReference>
<dbReference type="RefSeq" id="WP_005722734.1">
    <property type="nucleotide sequence ID" value="NZ_AP025162.1"/>
</dbReference>
<dbReference type="InterPro" id="IPR009061">
    <property type="entry name" value="DNA-bd_dom_put_sf"/>
</dbReference>
<evidence type="ECO:0000313" key="4">
    <source>
        <dbReference type="EMBL" id="MDK6501671.1"/>
    </source>
</evidence>
<sequence length="145" mass="16784">MKSKKIMHDIFQNLEIGIGEVSKLTGVSQRQLRYWETKGYIKPISDDQSGVRRYNLATLYLIVFIKEQLDEGFTLSAAFEHSKDIRLKSRIVHQFFRETFDDVKVTDSTKGYGEIDLGEFQAEDGSMHHFKGVVDEKGQYVKIDE</sequence>
<reference evidence="3 6" key="1">
    <citation type="journal article" date="2016" name="Microbiology (Mosc.)">
        <title>Comparison of Lactobacillus crispatus isolates from Lactobacillus-dominated vaginal microbiomes with isolates from microbiomes containing bacterial vaginosis-associated bacteria.</title>
        <authorList>
            <person name="Abdelmaksoud A.A."/>
            <person name="Koparde V.N."/>
            <person name="Sheth N.U."/>
            <person name="Serrano M.G."/>
            <person name="Glascock A.L."/>
            <person name="Fettweis J.M."/>
            <person name="Strauss Iii J.F."/>
            <person name="Buck G.A."/>
            <person name="Jefferson K.K."/>
        </authorList>
    </citation>
    <scope>NUCLEOTIDE SEQUENCE [LARGE SCALE GENOMIC DNA]</scope>
    <source>
        <strain evidence="3 6">VMC3</strain>
    </source>
</reference>
<evidence type="ECO:0000256" key="1">
    <source>
        <dbReference type="ARBA" id="ARBA00023125"/>
    </source>
</evidence>
<dbReference type="GO" id="GO:0003700">
    <property type="term" value="F:DNA-binding transcription factor activity"/>
    <property type="evidence" value="ECO:0007669"/>
    <property type="project" value="InterPro"/>
</dbReference>
<dbReference type="Proteomes" id="UP000067598">
    <property type="component" value="Unassembled WGS sequence"/>
</dbReference>
<dbReference type="PATRIC" id="fig|47770.28.peg.1922"/>
<dbReference type="Proteomes" id="UP000231914">
    <property type="component" value="Unassembled WGS sequence"/>
</dbReference>
<reference evidence="4" key="3">
    <citation type="submission" date="2023-05" db="EMBL/GenBank/DDBJ databases">
        <title>Cataloging the Phylogenetic Diversity of Human Bladder Bacteria.</title>
        <authorList>
            <person name="Du J."/>
        </authorList>
    </citation>
    <scope>NUCLEOTIDE SEQUENCE</scope>
    <source>
        <strain evidence="4">UMB9226</strain>
    </source>
</reference>
<dbReference type="PROSITE" id="PS50937">
    <property type="entry name" value="HTH_MERR_2"/>
    <property type="match status" value="1"/>
</dbReference>
<dbReference type="PANTHER" id="PTHR30204:SF15">
    <property type="entry name" value="BLL5018 PROTEIN"/>
    <property type="match status" value="1"/>
</dbReference>
<comment type="caution">
    <text evidence="3">The sequence shown here is derived from an EMBL/GenBank/DDBJ whole genome shotgun (WGS) entry which is preliminary data.</text>
</comment>
<dbReference type="InterPro" id="IPR047057">
    <property type="entry name" value="MerR_fam"/>
</dbReference>
<dbReference type="InterPro" id="IPR000551">
    <property type="entry name" value="MerR-type_HTH_dom"/>
</dbReference>
<feature type="domain" description="HTH merR-type" evidence="2">
    <location>
        <begin position="15"/>
        <end position="84"/>
    </location>
</feature>
<proteinExistence type="predicted"/>
<gene>
    <name evidence="3" type="ORF">AEL95_01785</name>
    <name evidence="5" type="ORF">BHU41_05495</name>
    <name evidence="4" type="ORF">QP235_00320</name>
</gene>
<dbReference type="EMBL" id="LJGP01000007">
    <property type="protein sequence ID" value="KWU04596.1"/>
    <property type="molecule type" value="Genomic_DNA"/>
</dbReference>
<dbReference type="Proteomes" id="UP001230300">
    <property type="component" value="Unassembled WGS sequence"/>
</dbReference>
<evidence type="ECO:0000313" key="6">
    <source>
        <dbReference type="Proteomes" id="UP000067598"/>
    </source>
</evidence>
<evidence type="ECO:0000313" key="7">
    <source>
        <dbReference type="Proteomes" id="UP000231914"/>
    </source>
</evidence>
<name>A0A120DIT9_9LACO</name>
<keyword evidence="1" id="KW-0238">DNA-binding</keyword>
<dbReference type="SMART" id="SM00422">
    <property type="entry name" value="HTH_MERR"/>
    <property type="match status" value="1"/>
</dbReference>